<name>A0A9X1MG08_9MICC</name>
<evidence type="ECO:0000313" key="4">
    <source>
        <dbReference type="EMBL" id="MCC3298682.1"/>
    </source>
</evidence>
<proteinExistence type="inferred from homology"/>
<keyword evidence="2" id="KW-0378">Hydrolase</keyword>
<feature type="domain" description="Phospholipase/carboxylesterase/thioesterase" evidence="3">
    <location>
        <begin position="13"/>
        <end position="202"/>
    </location>
</feature>
<sequence length="215" mass="23167">MHHVLWSAPENERTGTHLLVMLHGYGSDEAAMAGLFGRLPAGITCAALRGPFDVGGRFGWFLLDPLLASDPAEVLAAGSALLATITELQQQGTFTGVSLLGFSQGMAMAVTALRLRPAAFTCVVGLSGFVVPSELLAMAEPLADPVPFFWGRDREDWVIHPDAVLAAESWLAANTFLTARTYPGMGHRIGADEVRDIGVFLNRFVRNTKKYKLPD</sequence>
<evidence type="ECO:0000259" key="3">
    <source>
        <dbReference type="Pfam" id="PF02230"/>
    </source>
</evidence>
<dbReference type="Gene3D" id="3.40.50.1820">
    <property type="entry name" value="alpha/beta hydrolase"/>
    <property type="match status" value="1"/>
</dbReference>
<dbReference type="AlphaFoldDB" id="A0A9X1MG08"/>
<comment type="caution">
    <text evidence="4">The sequence shown here is derived from an EMBL/GenBank/DDBJ whole genome shotgun (WGS) entry which is preliminary data.</text>
</comment>
<dbReference type="EMBL" id="JAJFZV010000013">
    <property type="protein sequence ID" value="MCC3298682.1"/>
    <property type="molecule type" value="Genomic_DNA"/>
</dbReference>
<evidence type="ECO:0000313" key="5">
    <source>
        <dbReference type="Proteomes" id="UP001139158"/>
    </source>
</evidence>
<evidence type="ECO:0000256" key="2">
    <source>
        <dbReference type="ARBA" id="ARBA00022801"/>
    </source>
</evidence>
<dbReference type="PANTHER" id="PTHR10655">
    <property type="entry name" value="LYSOPHOSPHOLIPASE-RELATED"/>
    <property type="match status" value="1"/>
</dbReference>
<dbReference type="PANTHER" id="PTHR10655:SF17">
    <property type="entry name" value="LYSOPHOSPHOLIPASE-LIKE PROTEIN 1"/>
    <property type="match status" value="1"/>
</dbReference>
<dbReference type="Proteomes" id="UP001139158">
    <property type="component" value="Unassembled WGS sequence"/>
</dbReference>
<dbReference type="RefSeq" id="WP_227896548.1">
    <property type="nucleotide sequence ID" value="NZ_CP099466.1"/>
</dbReference>
<organism evidence="4 5">
    <name type="scientific">Arthrobacter caoxuetaonis</name>
    <dbReference type="NCBI Taxonomy" id="2886935"/>
    <lineage>
        <taxon>Bacteria</taxon>
        <taxon>Bacillati</taxon>
        <taxon>Actinomycetota</taxon>
        <taxon>Actinomycetes</taxon>
        <taxon>Micrococcales</taxon>
        <taxon>Micrococcaceae</taxon>
        <taxon>Arthrobacter</taxon>
    </lineage>
</organism>
<accession>A0A9X1MG08</accession>
<dbReference type="SUPFAM" id="SSF53474">
    <property type="entry name" value="alpha/beta-Hydrolases"/>
    <property type="match status" value="1"/>
</dbReference>
<reference evidence="4" key="1">
    <citation type="submission" date="2021-10" db="EMBL/GenBank/DDBJ databases">
        <title>Novel species in genus Arthrobacter.</title>
        <authorList>
            <person name="Liu Y."/>
        </authorList>
    </citation>
    <scope>NUCLEOTIDE SEQUENCE</scope>
    <source>
        <strain evidence="4">Zg-Y453</strain>
    </source>
</reference>
<dbReference type="InterPro" id="IPR003140">
    <property type="entry name" value="PLipase/COase/thioEstase"/>
</dbReference>
<comment type="similarity">
    <text evidence="1">Belongs to the AB hydrolase superfamily. AB hydrolase 2 family.</text>
</comment>
<evidence type="ECO:0000256" key="1">
    <source>
        <dbReference type="ARBA" id="ARBA00006499"/>
    </source>
</evidence>
<dbReference type="InterPro" id="IPR050565">
    <property type="entry name" value="LYPA1-2/EST-like"/>
</dbReference>
<dbReference type="GO" id="GO:0016787">
    <property type="term" value="F:hydrolase activity"/>
    <property type="evidence" value="ECO:0007669"/>
    <property type="project" value="UniProtKB-KW"/>
</dbReference>
<dbReference type="Pfam" id="PF02230">
    <property type="entry name" value="Abhydrolase_2"/>
    <property type="match status" value="1"/>
</dbReference>
<gene>
    <name evidence="4" type="ORF">LJ757_12830</name>
</gene>
<protein>
    <submittedName>
        <fullName evidence="4">Phospholipase</fullName>
    </submittedName>
</protein>
<keyword evidence="5" id="KW-1185">Reference proteome</keyword>
<dbReference type="InterPro" id="IPR029058">
    <property type="entry name" value="AB_hydrolase_fold"/>
</dbReference>